<feature type="region of interest" description="Disordered" evidence="3">
    <location>
        <begin position="388"/>
        <end position="421"/>
    </location>
</feature>
<dbReference type="SUPFAM" id="SSF57716">
    <property type="entry name" value="Glucocorticoid receptor-like (DNA-binding domain)"/>
    <property type="match status" value="1"/>
</dbReference>
<feature type="compositionally biased region" description="Acidic residues" evidence="3">
    <location>
        <begin position="149"/>
        <end position="173"/>
    </location>
</feature>
<dbReference type="OMA" id="CYNYSET"/>
<keyword evidence="1" id="KW-0863">Zinc-finger</keyword>
<dbReference type="InterPro" id="IPR036236">
    <property type="entry name" value="Znf_C2H2_sf"/>
</dbReference>
<reference evidence="6" key="1">
    <citation type="submission" date="2018-04" db="EMBL/GenBank/DDBJ databases">
        <authorList>
            <person name="Go L.Y."/>
            <person name="Mitchell J.A."/>
        </authorList>
    </citation>
    <scope>NUCLEOTIDE SEQUENCE</scope>
    <source>
        <tissue evidence="6">Whole organism</tissue>
    </source>
</reference>
<sequence length="572" mass="65423">MISKTVKLSGKMTKNEKITNIENTCRVCGNRGSYSVFQMIPGYLHETEREFLNWEKPINHYLTFILNQEIKPNDGYPQKMCTLCISYMKHAYNFKIQAFRNLGLMAMKNVNSQQSNASNSISVGAAQDIESLNRVESVQEIDRLINESIADDQTGDDIPERVEDENGPDEDEGDKTLTGIFSYAHTSFEEDDITQLEVFQSSQISFYLPETFKERKCMSCRRRFMFEDSYNEHIKDCISLKLVTFIKELTQLLYLRENRAVSSHEFIRRVIFSIKKSVQTVVEYDEGIKKEIEKLNQKSEAIIQKKSAVVDVKEKRKESGTMTPEQFLAKLNVKDVFSQSPSESDNLTNTSNTSSPVPNIFMRCPDCSITFNNLSDLEMHNFQYHNSSSATKTGTGSRSKLSKISQQNLHGTDESSGAEMKNNLIRIRKETKPNYARNLNLTQYPSTNSNMLKTLNKNQNIDVIKNNLLYCDTNNKTHQSTPNQNVIDTSDGGGGGGRGDDLNDSFRTVKCSKCDKRFLTIGHLDLHVAKTHTRSPIQGEKNENYDESNYLEKKSRKTLRYNAQITKHSKYY</sequence>
<organism evidence="6">
    <name type="scientific">Culicoides sonorensis</name>
    <name type="common">Biting midge</name>
    <dbReference type="NCBI Taxonomy" id="179676"/>
    <lineage>
        <taxon>Eukaryota</taxon>
        <taxon>Metazoa</taxon>
        <taxon>Ecdysozoa</taxon>
        <taxon>Arthropoda</taxon>
        <taxon>Hexapoda</taxon>
        <taxon>Insecta</taxon>
        <taxon>Pterygota</taxon>
        <taxon>Neoptera</taxon>
        <taxon>Endopterygota</taxon>
        <taxon>Diptera</taxon>
        <taxon>Nematocera</taxon>
        <taxon>Chironomoidea</taxon>
        <taxon>Ceratopogonidae</taxon>
        <taxon>Ceratopogoninae</taxon>
        <taxon>Culicoides</taxon>
        <taxon>Monoculicoides</taxon>
    </lineage>
</organism>
<dbReference type="GO" id="GO:0005634">
    <property type="term" value="C:nucleus"/>
    <property type="evidence" value="ECO:0007669"/>
    <property type="project" value="InterPro"/>
</dbReference>
<evidence type="ECO:0000313" key="6">
    <source>
        <dbReference type="EMBL" id="SSX03448.1"/>
    </source>
</evidence>
<feature type="compositionally biased region" description="Polar residues" evidence="3">
    <location>
        <begin position="476"/>
        <end position="488"/>
    </location>
</feature>
<evidence type="ECO:0000256" key="1">
    <source>
        <dbReference type="PROSITE-ProRule" id="PRU00042"/>
    </source>
</evidence>
<evidence type="ECO:0000313" key="7">
    <source>
        <dbReference type="EMBL" id="SSX23813.1"/>
    </source>
</evidence>
<dbReference type="SUPFAM" id="SSF57667">
    <property type="entry name" value="beta-beta-alpha zinc fingers"/>
    <property type="match status" value="1"/>
</dbReference>
<dbReference type="PROSITE" id="PS51915">
    <property type="entry name" value="ZAD"/>
    <property type="match status" value="1"/>
</dbReference>
<dbReference type="InterPro" id="IPR012934">
    <property type="entry name" value="Znf_AD"/>
</dbReference>
<dbReference type="EMBL" id="UFQT01000386">
    <property type="protein sequence ID" value="SSX23813.1"/>
    <property type="molecule type" value="Genomic_DNA"/>
</dbReference>
<dbReference type="PROSITE" id="PS50157">
    <property type="entry name" value="ZINC_FINGER_C2H2_2"/>
    <property type="match status" value="2"/>
</dbReference>
<feature type="binding site" evidence="2">
    <location>
        <position position="84"/>
    </location>
    <ligand>
        <name>Zn(2+)</name>
        <dbReference type="ChEBI" id="CHEBI:29105"/>
    </ligand>
</feature>
<evidence type="ECO:0000256" key="3">
    <source>
        <dbReference type="SAM" id="MobiDB-lite"/>
    </source>
</evidence>
<dbReference type="InterPro" id="IPR013087">
    <property type="entry name" value="Znf_C2H2_type"/>
</dbReference>
<dbReference type="AlphaFoldDB" id="A0A336KHX9"/>
<keyword evidence="2" id="KW-0862">Zinc</keyword>
<evidence type="ECO:0000259" key="5">
    <source>
        <dbReference type="PROSITE" id="PS51915"/>
    </source>
</evidence>
<dbReference type="VEuPathDB" id="VectorBase:CSON009647"/>
<feature type="binding site" evidence="2">
    <location>
        <position position="28"/>
    </location>
    <ligand>
        <name>Zn(2+)</name>
        <dbReference type="ChEBI" id="CHEBI:29105"/>
    </ligand>
</feature>
<feature type="domain" description="ZAD" evidence="5">
    <location>
        <begin position="23"/>
        <end position="108"/>
    </location>
</feature>
<gene>
    <name evidence="6" type="primary">CSON009647</name>
</gene>
<feature type="region of interest" description="Disordered" evidence="3">
    <location>
        <begin position="149"/>
        <end position="175"/>
    </location>
</feature>
<dbReference type="GO" id="GO:0008270">
    <property type="term" value="F:zinc ion binding"/>
    <property type="evidence" value="ECO:0007669"/>
    <property type="project" value="UniProtKB-UniRule"/>
</dbReference>
<feature type="binding site" evidence="2">
    <location>
        <position position="81"/>
    </location>
    <ligand>
        <name>Zn(2+)</name>
        <dbReference type="ChEBI" id="CHEBI:29105"/>
    </ligand>
</feature>
<feature type="domain" description="C2H2-type" evidence="4">
    <location>
        <begin position="362"/>
        <end position="390"/>
    </location>
</feature>
<evidence type="ECO:0000256" key="2">
    <source>
        <dbReference type="PROSITE-ProRule" id="PRU01263"/>
    </source>
</evidence>
<proteinExistence type="predicted"/>
<protein>
    <submittedName>
        <fullName evidence="6">CSON009647 protein</fullName>
    </submittedName>
</protein>
<dbReference type="PROSITE" id="PS00028">
    <property type="entry name" value="ZINC_FINGER_C2H2_1"/>
    <property type="match status" value="2"/>
</dbReference>
<feature type="region of interest" description="Disordered" evidence="3">
    <location>
        <begin position="476"/>
        <end position="500"/>
    </location>
</feature>
<feature type="domain" description="C2H2-type" evidence="4">
    <location>
        <begin position="509"/>
        <end position="537"/>
    </location>
</feature>
<reference evidence="7" key="2">
    <citation type="submission" date="2018-07" db="EMBL/GenBank/DDBJ databases">
        <authorList>
            <person name="Quirk P.G."/>
            <person name="Krulwich T.A."/>
        </authorList>
    </citation>
    <scope>NUCLEOTIDE SEQUENCE</scope>
</reference>
<evidence type="ECO:0000259" key="4">
    <source>
        <dbReference type="PROSITE" id="PS50157"/>
    </source>
</evidence>
<accession>A0A336KHX9</accession>
<feature type="binding site" evidence="2">
    <location>
        <position position="25"/>
    </location>
    <ligand>
        <name>Zn(2+)</name>
        <dbReference type="ChEBI" id="CHEBI:29105"/>
    </ligand>
</feature>
<feature type="compositionally biased region" description="Polar residues" evidence="3">
    <location>
        <begin position="388"/>
        <end position="410"/>
    </location>
</feature>
<name>A0A336KHX9_CULSO</name>
<dbReference type="EMBL" id="UFQS01000386">
    <property type="protein sequence ID" value="SSX03448.1"/>
    <property type="molecule type" value="Genomic_DNA"/>
</dbReference>
<keyword evidence="2" id="KW-0479">Metal-binding</keyword>
<dbReference type="SMART" id="SM00355">
    <property type="entry name" value="ZnF_C2H2"/>
    <property type="match status" value="2"/>
</dbReference>